<organism evidence="3">
    <name type="scientific">marine sediment metagenome</name>
    <dbReference type="NCBI Taxonomy" id="412755"/>
    <lineage>
        <taxon>unclassified sequences</taxon>
        <taxon>metagenomes</taxon>
        <taxon>ecological metagenomes</taxon>
    </lineage>
</organism>
<proteinExistence type="predicted"/>
<dbReference type="AlphaFoldDB" id="A0A0F9PB26"/>
<dbReference type="PROSITE" id="PS00893">
    <property type="entry name" value="NUDIX_BOX"/>
    <property type="match status" value="1"/>
</dbReference>
<dbReference type="Gene3D" id="3.90.79.10">
    <property type="entry name" value="Nucleoside Triphosphate Pyrophosphohydrolase"/>
    <property type="match status" value="1"/>
</dbReference>
<feature type="domain" description="Nudix hydrolase" evidence="2">
    <location>
        <begin position="4"/>
        <end position="132"/>
    </location>
</feature>
<evidence type="ECO:0000259" key="2">
    <source>
        <dbReference type="PROSITE" id="PS51462"/>
    </source>
</evidence>
<keyword evidence="1" id="KW-0378">Hydrolase</keyword>
<dbReference type="GO" id="GO:0006754">
    <property type="term" value="P:ATP biosynthetic process"/>
    <property type="evidence" value="ECO:0007669"/>
    <property type="project" value="TreeGrafter"/>
</dbReference>
<evidence type="ECO:0000256" key="1">
    <source>
        <dbReference type="ARBA" id="ARBA00022801"/>
    </source>
</evidence>
<dbReference type="InterPro" id="IPR015797">
    <property type="entry name" value="NUDIX_hydrolase-like_dom_sf"/>
</dbReference>
<reference evidence="3" key="1">
    <citation type="journal article" date="2015" name="Nature">
        <title>Complex archaea that bridge the gap between prokaryotes and eukaryotes.</title>
        <authorList>
            <person name="Spang A."/>
            <person name="Saw J.H."/>
            <person name="Jorgensen S.L."/>
            <person name="Zaremba-Niedzwiedzka K."/>
            <person name="Martijn J."/>
            <person name="Lind A.E."/>
            <person name="van Eijk R."/>
            <person name="Schleper C."/>
            <person name="Guy L."/>
            <person name="Ettema T.J."/>
        </authorList>
    </citation>
    <scope>NUCLEOTIDE SEQUENCE</scope>
</reference>
<evidence type="ECO:0000313" key="3">
    <source>
        <dbReference type="EMBL" id="KKM90572.1"/>
    </source>
</evidence>
<protein>
    <recommendedName>
        <fullName evidence="2">Nudix hydrolase domain-containing protein</fullName>
    </recommendedName>
</protein>
<dbReference type="InterPro" id="IPR051325">
    <property type="entry name" value="Nudix_hydrolase_domain"/>
</dbReference>
<dbReference type="PROSITE" id="PS51462">
    <property type="entry name" value="NUDIX"/>
    <property type="match status" value="1"/>
</dbReference>
<dbReference type="Pfam" id="PF00293">
    <property type="entry name" value="NUDIX"/>
    <property type="match status" value="1"/>
</dbReference>
<comment type="caution">
    <text evidence="3">The sequence shown here is derived from an EMBL/GenBank/DDBJ whole genome shotgun (WGS) entry which is preliminary data.</text>
</comment>
<dbReference type="EMBL" id="LAZR01006654">
    <property type="protein sequence ID" value="KKM90572.1"/>
    <property type="molecule type" value="Genomic_DNA"/>
</dbReference>
<sequence length="142" mass="16881">MKESIREEFSVAAIVYHENEYLLLKYGLGHWEFVKGHIEDGESDEQTILRELEEEATITDAVILKGFKENYEYFFTFKGQRIHKYVNCYLIKSNTKDVKISYEHEDYVWLAFPKALKQLTYNNAKILLEKAKKFRVKLGMQN</sequence>
<dbReference type="InterPro" id="IPR020084">
    <property type="entry name" value="NUDIX_hydrolase_CS"/>
</dbReference>
<dbReference type="PANTHER" id="PTHR21340">
    <property type="entry name" value="DIADENOSINE 5,5-P1,P4-TETRAPHOSPHATE PYROPHOSPHOHYDROLASE MUTT"/>
    <property type="match status" value="1"/>
</dbReference>
<dbReference type="GO" id="GO:0004081">
    <property type="term" value="F:bis(5'-nucleosyl)-tetraphosphatase (asymmetrical) activity"/>
    <property type="evidence" value="ECO:0007669"/>
    <property type="project" value="TreeGrafter"/>
</dbReference>
<name>A0A0F9PB26_9ZZZZ</name>
<gene>
    <name evidence="3" type="ORF">LCGC14_1237270</name>
</gene>
<dbReference type="InterPro" id="IPR000086">
    <property type="entry name" value="NUDIX_hydrolase_dom"/>
</dbReference>
<dbReference type="PANTHER" id="PTHR21340:SF0">
    <property type="entry name" value="BIS(5'-NUCLEOSYL)-TETRAPHOSPHATASE [ASYMMETRICAL]"/>
    <property type="match status" value="1"/>
</dbReference>
<dbReference type="GO" id="GO:0006167">
    <property type="term" value="P:AMP biosynthetic process"/>
    <property type="evidence" value="ECO:0007669"/>
    <property type="project" value="TreeGrafter"/>
</dbReference>
<accession>A0A0F9PB26</accession>
<dbReference type="SUPFAM" id="SSF55811">
    <property type="entry name" value="Nudix"/>
    <property type="match status" value="1"/>
</dbReference>